<feature type="transmembrane region" description="Helical" evidence="1">
    <location>
        <begin position="12"/>
        <end position="45"/>
    </location>
</feature>
<keyword evidence="1" id="KW-1133">Transmembrane helix</keyword>
<reference evidence="2" key="1">
    <citation type="journal article" date="2021" name="Proc. Natl. Acad. Sci. U.S.A.">
        <title>A Catalog of Tens of Thousands of Viruses from Human Metagenomes Reveals Hidden Associations with Chronic Diseases.</title>
        <authorList>
            <person name="Tisza M.J."/>
            <person name="Buck C.B."/>
        </authorList>
    </citation>
    <scope>NUCLEOTIDE SEQUENCE</scope>
    <source>
        <strain evidence="2">Ct5jB2</strain>
    </source>
</reference>
<evidence type="ECO:0000256" key="1">
    <source>
        <dbReference type="SAM" id="Phobius"/>
    </source>
</evidence>
<protein>
    <submittedName>
        <fullName evidence="2">Uncharacterized protein</fullName>
    </submittedName>
</protein>
<evidence type="ECO:0000313" key="2">
    <source>
        <dbReference type="EMBL" id="DAF85596.1"/>
    </source>
</evidence>
<sequence length="280" mass="32623">MKINGDAGEIRTIIIVGLICWIPLCALCTPVGGTLLTIFIFGVAGIISYSKHKERTGGNNGISQSLHDQYMEKLHESNRKHWEFYDKLTDEEKAERQKEFDDECLIAARKCEWGKAFAQEWIDDMPTELKKKAMAIYVKRQAFIKEEREYGRDAHDYEMEDYLNIRKEDRGCLSPAGAEYLYDMKLKIDKAFSEYKGVKDEEGKWKKYAIGEAMPNKYDRIFHNYTGVPSVNVPTDKLRQFYKYTPDGKLTKKYMEFSEPQVWWGHYDTTVSHCLVSMPI</sequence>
<accession>A0A8S5TTQ3</accession>
<keyword evidence="1" id="KW-0812">Transmembrane</keyword>
<organism evidence="2">
    <name type="scientific">Siphoviridae sp. ct5jB2</name>
    <dbReference type="NCBI Taxonomy" id="2825337"/>
    <lineage>
        <taxon>Viruses</taxon>
        <taxon>Duplodnaviria</taxon>
        <taxon>Heunggongvirae</taxon>
        <taxon>Uroviricota</taxon>
        <taxon>Caudoviricetes</taxon>
    </lineage>
</organism>
<proteinExistence type="predicted"/>
<name>A0A8S5TTQ3_9CAUD</name>
<keyword evidence="1" id="KW-0472">Membrane</keyword>
<dbReference type="EMBL" id="BK015927">
    <property type="protein sequence ID" value="DAF85596.1"/>
    <property type="molecule type" value="Genomic_DNA"/>
</dbReference>